<evidence type="ECO:0000313" key="2">
    <source>
        <dbReference type="EMBL" id="EOD42001.1"/>
    </source>
</evidence>
<dbReference type="EMBL" id="KB863010">
    <property type="protein sequence ID" value="EOD42001.1"/>
    <property type="molecule type" value="Genomic_DNA"/>
</dbReference>
<accession>R1G1V1</accession>
<dbReference type="KEGG" id="ehx:EMIHUDRAFT_447542"/>
<proteinExistence type="predicted"/>
<dbReference type="AlphaFoldDB" id="R1G1V1"/>
<feature type="non-terminal residue" evidence="2">
    <location>
        <position position="1"/>
    </location>
</feature>
<sequence length="334" mass="37793">ANLWRDGWRGGGRAIAPGAGLHQGGGGRRLPRRRLRLRRSARAGSPLDHAAVRGLPRQPRRRRGGPAILLCGRRLDPALARLLQGQVLRAGWRRLARRLCPVRVLLRPLVSRHGRAHQGALLPAEGRAVGRGRRREEAASFRHLWPRAAHRARAAPRNREPRRGGLLRQPHGRLRRAALPLPSPGHRPLLQARRRRHHLLRLRLRAAAVPRAAQPLPRRLQGRHGRARLALLPHRRGGCGQRGDRRQVWSRLLALRHAPRLLPARRRGAALVHGPLLHRWLSGWFSGLARHRSHRGGVKPLRCPLRKQGQLAAPWHTQRARALVGDEFQLYSVY</sequence>
<gene>
    <name evidence="2" type="ORF">EMIHUDRAFT_447542</name>
</gene>
<organism evidence="2">
    <name type="scientific">Emiliania huxleyi</name>
    <name type="common">Coccolithophore</name>
    <name type="synonym">Pontosphaera huxleyi</name>
    <dbReference type="NCBI Taxonomy" id="2903"/>
    <lineage>
        <taxon>Eukaryota</taxon>
        <taxon>Haptista</taxon>
        <taxon>Haptophyta</taxon>
        <taxon>Prymnesiophyceae</taxon>
        <taxon>Isochrysidales</taxon>
        <taxon>Noelaerhabdaceae</taxon>
        <taxon>Emiliania</taxon>
    </lineage>
</organism>
<evidence type="ECO:0000256" key="1">
    <source>
        <dbReference type="SAM" id="MobiDB-lite"/>
    </source>
</evidence>
<dbReference type="HOGENOM" id="CLU_833111_0_0_1"/>
<name>R1G1V1_EMIHU</name>
<feature type="region of interest" description="Disordered" evidence="1">
    <location>
        <begin position="149"/>
        <end position="188"/>
    </location>
</feature>
<dbReference type="RefSeq" id="XP_005794430.1">
    <property type="nucleotide sequence ID" value="XM_005794373.1"/>
</dbReference>
<dbReference type="GeneID" id="17287271"/>
<reference evidence="2" key="1">
    <citation type="submission" date="2012-07" db="EMBL/GenBank/DDBJ databases">
        <title>Genome variability drives Emilianias global distribution.</title>
        <authorList>
            <consortium name="DOE Joint Genome Institute"/>
            <person name="Read B."/>
            <person name="Kegel J."/>
            <person name="Klute M."/>
            <person name="Kuo A."/>
            <person name="Lefebvre S.C."/>
            <person name="Maumus F."/>
            <person name="Mayer C."/>
            <person name="Miller J."/>
            <person name="Allen A."/>
            <person name="Bidle K."/>
            <person name="Borodovsky M."/>
            <person name="Bowler C."/>
            <person name="Brownlee C."/>
            <person name="Claverie J.-M."/>
            <person name="Cock M."/>
            <person name="De Vargas C."/>
            <person name="Elias M."/>
            <person name="Frickenhaus S."/>
            <person name="Gladyshev V.N."/>
            <person name="Gonzalez K."/>
            <person name="Guda C."/>
            <person name="Hadaegh A."/>
            <person name="Herman E."/>
            <person name="Iglesias-Rodriguez D."/>
            <person name="Jones B."/>
            <person name="Lawson T."/>
            <person name="Leese F."/>
            <person name="Lin Y.-C."/>
            <person name="Lindquist E."/>
            <person name="Lobanov A."/>
            <person name="Lucas S."/>
            <person name="Malik S.-H.B."/>
            <person name="Marsh M.E."/>
            <person name="Mock T."/>
            <person name="Monier A."/>
            <person name="Moreau H."/>
            <person name="Mueller-Roeber B."/>
            <person name="Napier J."/>
            <person name="Ogata H."/>
            <person name="Parker M."/>
            <person name="Probert I."/>
            <person name="Quesneville H."/>
            <person name="Raines C."/>
            <person name="Rensing S."/>
            <person name="Riano-Pachon D.M."/>
            <person name="Richier S."/>
            <person name="Rokitta S."/>
            <person name="Salamov A."/>
            <person name="Sarno A.F."/>
            <person name="Schmutz J."/>
            <person name="Schroeder D."/>
            <person name="Shiraiwa Y."/>
            <person name="Soanes D.M."/>
            <person name="Valentin K."/>
            <person name="Van Der Giezen M."/>
            <person name="Van Der Peer Y."/>
            <person name="Vardi A."/>
            <person name="Verret F."/>
            <person name="Von Dassow P."/>
            <person name="Wheeler G."/>
            <person name="Williams B."/>
            <person name="Wilson W."/>
            <person name="Wolfe G."/>
            <person name="Wurch L.L."/>
            <person name="Young J."/>
            <person name="Dacks J.B."/>
            <person name="Delwiche C.F."/>
            <person name="Dyhrman S."/>
            <person name="Glockner G."/>
            <person name="John U."/>
            <person name="Richards T."/>
            <person name="Worden A.Z."/>
            <person name="Zhang X."/>
            <person name="Grigoriev I.V."/>
        </authorList>
    </citation>
    <scope>NUCLEOTIDE SEQUENCE</scope>
    <source>
        <strain evidence="2">CCMP1516</strain>
    </source>
</reference>
<protein>
    <submittedName>
        <fullName evidence="2">Uncharacterized protein</fullName>
    </submittedName>
</protein>